<dbReference type="SUPFAM" id="SSF48179">
    <property type="entry name" value="6-phosphogluconate dehydrogenase C-terminal domain-like"/>
    <property type="match status" value="1"/>
</dbReference>
<dbReference type="PROSITE" id="PS00895">
    <property type="entry name" value="3_HYDROXYISOBUT_DH"/>
    <property type="match status" value="1"/>
</dbReference>
<dbReference type="PANTHER" id="PTHR43060">
    <property type="entry name" value="3-HYDROXYISOBUTYRATE DEHYDROGENASE-LIKE 1, MITOCHONDRIAL-RELATED"/>
    <property type="match status" value="1"/>
</dbReference>
<dbReference type="RefSeq" id="WP_155317720.1">
    <property type="nucleotide sequence ID" value="NZ_AP021874.1"/>
</dbReference>
<dbReference type="KEGG" id="dalk:DSCA_36350"/>
<dbReference type="Pfam" id="PF03446">
    <property type="entry name" value="NAD_binding_2"/>
    <property type="match status" value="1"/>
</dbReference>
<keyword evidence="2" id="KW-0560">Oxidoreductase</keyword>
<dbReference type="PIRSF" id="PIRSF000103">
    <property type="entry name" value="HIBADH"/>
    <property type="match status" value="1"/>
</dbReference>
<dbReference type="GO" id="GO:0051287">
    <property type="term" value="F:NAD binding"/>
    <property type="evidence" value="ECO:0007669"/>
    <property type="project" value="InterPro"/>
</dbReference>
<accession>A0A5K7YMU9</accession>
<sequence length="269" mass="29200">MKARLGLIGLGEMGMVMAENLLKKGYPLAVFDLDQKRVKRLVNLGASAVSGPDQVAENSDLLLIIVRTTEQVRCVLFGENGVVSASSLPSAIAVMSTISPVDARKMAKPFQNKGIGFIDAPVSGARLRAESGDLTIMVGGDSGIYRKFLPIFEVIGRHVVHVGSVGAGQTAKLVNNMLLLVNMCVAHEAKALIEDTGMDHDTIFDLIRVSTGQSWVIDNWNTVAGWWQHYSPGTALDLLYEDIDITLQLGEKHQVPLYLSALAKQLLRY</sequence>
<evidence type="ECO:0000256" key="2">
    <source>
        <dbReference type="ARBA" id="ARBA00023002"/>
    </source>
</evidence>
<dbReference type="InterPro" id="IPR002204">
    <property type="entry name" value="3-OH-isobutyrate_DH-rel_CS"/>
</dbReference>
<evidence type="ECO:0000313" key="7">
    <source>
        <dbReference type="EMBL" id="BBO69705.1"/>
    </source>
</evidence>
<dbReference type="AlphaFoldDB" id="A0A5K7YMU9"/>
<evidence type="ECO:0000259" key="5">
    <source>
        <dbReference type="Pfam" id="PF03446"/>
    </source>
</evidence>
<evidence type="ECO:0000256" key="1">
    <source>
        <dbReference type="ARBA" id="ARBA00009080"/>
    </source>
</evidence>
<dbReference type="OrthoDB" id="9777604at2"/>
<keyword evidence="3" id="KW-0520">NAD</keyword>
<dbReference type="PANTHER" id="PTHR43060:SF15">
    <property type="entry name" value="3-HYDROXYISOBUTYRATE DEHYDROGENASE-LIKE 1, MITOCHONDRIAL-RELATED"/>
    <property type="match status" value="1"/>
</dbReference>
<dbReference type="SUPFAM" id="SSF51735">
    <property type="entry name" value="NAD(P)-binding Rossmann-fold domains"/>
    <property type="match status" value="1"/>
</dbReference>
<protein>
    <submittedName>
        <fullName evidence="7">Tartronate semialdehyde reductase</fullName>
    </submittedName>
</protein>
<feature type="active site" evidence="4">
    <location>
        <position position="172"/>
    </location>
</feature>
<gene>
    <name evidence="7" type="ORF">DSCA_36350</name>
</gene>
<dbReference type="Pfam" id="PF14833">
    <property type="entry name" value="NAD_binding_11"/>
    <property type="match status" value="1"/>
</dbReference>
<dbReference type="InterPro" id="IPR029154">
    <property type="entry name" value="HIBADH-like_NADP-bd"/>
</dbReference>
<proteinExistence type="inferred from homology"/>
<dbReference type="InterPro" id="IPR006115">
    <property type="entry name" value="6PGDH_NADP-bd"/>
</dbReference>
<dbReference type="GO" id="GO:0016491">
    <property type="term" value="F:oxidoreductase activity"/>
    <property type="evidence" value="ECO:0007669"/>
    <property type="project" value="UniProtKB-KW"/>
</dbReference>
<dbReference type="EMBL" id="AP021874">
    <property type="protein sequence ID" value="BBO69705.1"/>
    <property type="molecule type" value="Genomic_DNA"/>
</dbReference>
<feature type="domain" description="3-hydroxyisobutyrate dehydrogenase-like NAD-binding" evidence="6">
    <location>
        <begin position="166"/>
        <end position="268"/>
    </location>
</feature>
<dbReference type="InterPro" id="IPR015815">
    <property type="entry name" value="HIBADH-related"/>
</dbReference>
<organism evidence="7 8">
    <name type="scientific">Desulfosarcina alkanivorans</name>
    <dbReference type="NCBI Taxonomy" id="571177"/>
    <lineage>
        <taxon>Bacteria</taxon>
        <taxon>Pseudomonadati</taxon>
        <taxon>Thermodesulfobacteriota</taxon>
        <taxon>Desulfobacteria</taxon>
        <taxon>Desulfobacterales</taxon>
        <taxon>Desulfosarcinaceae</taxon>
        <taxon>Desulfosarcina</taxon>
    </lineage>
</organism>
<dbReference type="InterPro" id="IPR008927">
    <property type="entry name" value="6-PGluconate_DH-like_C_sf"/>
</dbReference>
<keyword evidence="8" id="KW-1185">Reference proteome</keyword>
<evidence type="ECO:0000313" key="8">
    <source>
        <dbReference type="Proteomes" id="UP000427906"/>
    </source>
</evidence>
<name>A0A5K7YMU9_9BACT</name>
<evidence type="ECO:0000259" key="6">
    <source>
        <dbReference type="Pfam" id="PF14833"/>
    </source>
</evidence>
<dbReference type="Gene3D" id="3.40.50.720">
    <property type="entry name" value="NAD(P)-binding Rossmann-like Domain"/>
    <property type="match status" value="1"/>
</dbReference>
<evidence type="ECO:0000256" key="4">
    <source>
        <dbReference type="PIRSR" id="PIRSR000103-1"/>
    </source>
</evidence>
<dbReference type="GO" id="GO:0016054">
    <property type="term" value="P:organic acid catabolic process"/>
    <property type="evidence" value="ECO:0007669"/>
    <property type="project" value="UniProtKB-ARBA"/>
</dbReference>
<dbReference type="Gene3D" id="1.10.1040.10">
    <property type="entry name" value="N-(1-d-carboxylethyl)-l-norvaline Dehydrogenase, domain 2"/>
    <property type="match status" value="1"/>
</dbReference>
<feature type="domain" description="6-phosphogluconate dehydrogenase NADP-binding" evidence="5">
    <location>
        <begin position="5"/>
        <end position="163"/>
    </location>
</feature>
<dbReference type="GO" id="GO:0050661">
    <property type="term" value="F:NADP binding"/>
    <property type="evidence" value="ECO:0007669"/>
    <property type="project" value="InterPro"/>
</dbReference>
<dbReference type="InterPro" id="IPR036291">
    <property type="entry name" value="NAD(P)-bd_dom_sf"/>
</dbReference>
<comment type="similarity">
    <text evidence="1">Belongs to the HIBADH-related family.</text>
</comment>
<dbReference type="Proteomes" id="UP000427906">
    <property type="component" value="Chromosome"/>
</dbReference>
<reference evidence="7 8" key="1">
    <citation type="submission" date="2019-11" db="EMBL/GenBank/DDBJ databases">
        <title>Comparative genomics of hydrocarbon-degrading Desulfosarcina strains.</title>
        <authorList>
            <person name="Watanabe M."/>
            <person name="Kojima H."/>
            <person name="Fukui M."/>
        </authorList>
    </citation>
    <scope>NUCLEOTIDE SEQUENCE [LARGE SCALE GENOMIC DNA]</scope>
    <source>
        <strain evidence="7 8">PL12</strain>
    </source>
</reference>
<evidence type="ECO:0000256" key="3">
    <source>
        <dbReference type="ARBA" id="ARBA00023027"/>
    </source>
</evidence>
<dbReference type="InterPro" id="IPR013328">
    <property type="entry name" value="6PGD_dom2"/>
</dbReference>